<feature type="compositionally biased region" description="Basic and acidic residues" evidence="1">
    <location>
        <begin position="52"/>
        <end position="63"/>
    </location>
</feature>
<reference evidence="3 4" key="1">
    <citation type="submission" date="2017-04" db="EMBL/GenBank/DDBJ databases">
        <authorList>
            <person name="Afonso C.L."/>
            <person name="Miller P.J."/>
            <person name="Scott M.A."/>
            <person name="Spackman E."/>
            <person name="Goraichik I."/>
            <person name="Dimitrov K.M."/>
            <person name="Suarez D.L."/>
            <person name="Swayne D.E."/>
        </authorList>
    </citation>
    <scope>NUCLEOTIDE SEQUENCE [LARGE SCALE GENOMIC DNA]</scope>
    <source>
        <strain evidence="3 4">DSM 12555</strain>
    </source>
</reference>
<protein>
    <submittedName>
        <fullName evidence="3">Uncharacterized protein</fullName>
    </submittedName>
</protein>
<proteinExistence type="predicted"/>
<dbReference type="OrthoDB" id="1938185at2"/>
<gene>
    <name evidence="3" type="ORF">SAMN02745134_03390</name>
</gene>
<feature type="transmembrane region" description="Helical" evidence="2">
    <location>
        <begin position="5"/>
        <end position="23"/>
    </location>
</feature>
<evidence type="ECO:0000313" key="3">
    <source>
        <dbReference type="EMBL" id="SMC28118.1"/>
    </source>
</evidence>
<accession>A0A1W1XX76</accession>
<keyword evidence="2" id="KW-1133">Transmembrane helix</keyword>
<dbReference type="RefSeq" id="WP_084117399.1">
    <property type="nucleotide sequence ID" value="NZ_FWXH01000022.1"/>
</dbReference>
<dbReference type="AlphaFoldDB" id="A0A1W1XX76"/>
<feature type="region of interest" description="Disordered" evidence="1">
    <location>
        <begin position="52"/>
        <end position="97"/>
    </location>
</feature>
<organism evidence="3 4">
    <name type="scientific">Clostridium acidisoli DSM 12555</name>
    <dbReference type="NCBI Taxonomy" id="1121291"/>
    <lineage>
        <taxon>Bacteria</taxon>
        <taxon>Bacillati</taxon>
        <taxon>Bacillota</taxon>
        <taxon>Clostridia</taxon>
        <taxon>Eubacteriales</taxon>
        <taxon>Clostridiaceae</taxon>
        <taxon>Clostridium</taxon>
    </lineage>
</organism>
<name>A0A1W1XX76_9CLOT</name>
<keyword evidence="2" id="KW-0812">Transmembrane</keyword>
<evidence type="ECO:0000256" key="1">
    <source>
        <dbReference type="SAM" id="MobiDB-lite"/>
    </source>
</evidence>
<evidence type="ECO:0000313" key="4">
    <source>
        <dbReference type="Proteomes" id="UP000192468"/>
    </source>
</evidence>
<dbReference type="EMBL" id="FWXH01000022">
    <property type="protein sequence ID" value="SMC28118.1"/>
    <property type="molecule type" value="Genomic_DNA"/>
</dbReference>
<keyword evidence="4" id="KW-1185">Reference proteome</keyword>
<evidence type="ECO:0000256" key="2">
    <source>
        <dbReference type="SAM" id="Phobius"/>
    </source>
</evidence>
<keyword evidence="2" id="KW-0472">Membrane</keyword>
<sequence>MNKKLMSMIAITITMLTAGVMIYNSNIYNNNEQNYSAIKNGEDTVHDYNNKKENKTVTKEKNIDNSNMSVKDTADEKEQVSPQQENNVDENVISGNTKENSNIVENATSNDQKNDVPVFKVSKNQIMDKISFTDKAKILSISKSLSPEDFNKLQEDISDDDEKKGLLNAMELLKKRLNNDDFNKMKNIASKFINLDSLN</sequence>
<dbReference type="Proteomes" id="UP000192468">
    <property type="component" value="Unassembled WGS sequence"/>
</dbReference>